<reference evidence="2" key="1">
    <citation type="submission" date="2015-04" db="EMBL/GenBank/DDBJ databases">
        <title>The genome sequence of the plant pathogenic Rhizarian Plasmodiophora brassicae reveals insights in its biotrophic life cycle and the origin of chitin synthesis.</title>
        <authorList>
            <person name="Schwelm A."/>
            <person name="Fogelqvist J."/>
            <person name="Knaust A."/>
            <person name="Julke S."/>
            <person name="Lilja T."/>
            <person name="Dhandapani V."/>
            <person name="Bonilla-Rosso G."/>
            <person name="Karlsson M."/>
            <person name="Shevchenko A."/>
            <person name="Choi S.R."/>
            <person name="Kim H.G."/>
            <person name="Park J.Y."/>
            <person name="Lim Y.P."/>
            <person name="Ludwig-Muller J."/>
            <person name="Dixelius C."/>
        </authorList>
    </citation>
    <scope>NUCLEOTIDE SEQUENCE</scope>
    <source>
        <tissue evidence="2">Potato root galls</tissue>
    </source>
</reference>
<feature type="region of interest" description="Disordered" evidence="1">
    <location>
        <begin position="49"/>
        <end position="106"/>
    </location>
</feature>
<evidence type="ECO:0000313" key="2">
    <source>
        <dbReference type="EMBL" id="CRZ02723.1"/>
    </source>
</evidence>
<proteinExistence type="predicted"/>
<name>A0A0H5QL29_9EUKA</name>
<organism evidence="2">
    <name type="scientific">Spongospora subterranea</name>
    <dbReference type="NCBI Taxonomy" id="70186"/>
    <lineage>
        <taxon>Eukaryota</taxon>
        <taxon>Sar</taxon>
        <taxon>Rhizaria</taxon>
        <taxon>Endomyxa</taxon>
        <taxon>Phytomyxea</taxon>
        <taxon>Plasmodiophorida</taxon>
        <taxon>Plasmodiophoridae</taxon>
        <taxon>Spongospora</taxon>
    </lineage>
</organism>
<dbReference type="EMBL" id="HACM01002281">
    <property type="protein sequence ID" value="CRZ02723.1"/>
    <property type="molecule type" value="Transcribed_RNA"/>
</dbReference>
<accession>A0A0H5QL29</accession>
<feature type="compositionally biased region" description="Polar residues" evidence="1">
    <location>
        <begin position="83"/>
        <end position="95"/>
    </location>
</feature>
<dbReference type="AlphaFoldDB" id="A0A0H5QL29"/>
<feature type="non-terminal residue" evidence="2">
    <location>
        <position position="1"/>
    </location>
</feature>
<protein>
    <submittedName>
        <fullName evidence="2">Uncharacterized protein</fullName>
    </submittedName>
</protein>
<evidence type="ECO:0000256" key="1">
    <source>
        <dbReference type="SAM" id="MobiDB-lite"/>
    </source>
</evidence>
<feature type="non-terminal residue" evidence="2">
    <location>
        <position position="106"/>
    </location>
</feature>
<sequence>AGKMLSDLFCFSLYRIIDKRQSGIVNEATDELQRLLECLKVSTISQIPENPQDPIRRDIPIPGPKSIRKAKATPQAMAIRDQANANSRQDQANTSLERKAIPQANT</sequence>